<dbReference type="AlphaFoldDB" id="A0A2X7FNM3"/>
<accession>A0A2X7FNM3</accession>
<dbReference type="EMBL" id="UCZA01000060">
    <property type="protein sequence ID" value="SQP90349.1"/>
    <property type="molecule type" value="Genomic_DNA"/>
</dbReference>
<dbReference type="SUPFAM" id="SSF52309">
    <property type="entry name" value="N-(deoxy)ribosyltransferase-like"/>
    <property type="match status" value="1"/>
</dbReference>
<protein>
    <submittedName>
        <fullName evidence="1">Phage protein</fullName>
    </submittedName>
</protein>
<proteinExistence type="predicted"/>
<dbReference type="InterPro" id="IPR025518">
    <property type="entry name" value="DUF4406"/>
</dbReference>
<gene>
    <name evidence="1" type="ORF">SAMEA3752557_05420</name>
</gene>
<evidence type="ECO:0000313" key="2">
    <source>
        <dbReference type="Proteomes" id="UP000250671"/>
    </source>
</evidence>
<reference evidence="1 2" key="1">
    <citation type="submission" date="2018-06" db="EMBL/GenBank/DDBJ databases">
        <authorList>
            <consortium name="Pathogen Informatics"/>
            <person name="Doyle S."/>
        </authorList>
    </citation>
    <scope>NUCLEOTIDE SEQUENCE [LARGE SCALE GENOMIC DNA]</scope>
    <source>
        <strain evidence="1 2">VREC0535</strain>
    </source>
</reference>
<organism evidence="1 2">
    <name type="scientific">Escherichia coli</name>
    <dbReference type="NCBI Taxonomy" id="562"/>
    <lineage>
        <taxon>Bacteria</taxon>
        <taxon>Pseudomonadati</taxon>
        <taxon>Pseudomonadota</taxon>
        <taxon>Gammaproteobacteria</taxon>
        <taxon>Enterobacterales</taxon>
        <taxon>Enterobacteriaceae</taxon>
        <taxon>Escherichia</taxon>
    </lineage>
</organism>
<name>A0A2X7FNM3_ECOLX</name>
<sequence>MAMIRCVDAIYMLKGWQRSAGAKAELALTEKLGHAVIFQEATSEQH</sequence>
<dbReference type="Pfam" id="PF14359">
    <property type="entry name" value="DUF4406"/>
    <property type="match status" value="1"/>
</dbReference>
<evidence type="ECO:0000313" key="1">
    <source>
        <dbReference type="EMBL" id="SQP90349.1"/>
    </source>
</evidence>
<dbReference type="Proteomes" id="UP000250671">
    <property type="component" value="Unassembled WGS sequence"/>
</dbReference>
<dbReference type="Gene3D" id="3.40.50.10400">
    <property type="entry name" value="Hypothetical protein PA1492"/>
    <property type="match status" value="1"/>
</dbReference>